<proteinExistence type="predicted"/>
<geneLocation type="mitochondrion" evidence="2"/>
<organism evidence="2">
    <name type="scientific">Picea glauca</name>
    <name type="common">White spruce</name>
    <name type="synonym">Pinus glauca</name>
    <dbReference type="NCBI Taxonomy" id="3330"/>
    <lineage>
        <taxon>Eukaryota</taxon>
        <taxon>Viridiplantae</taxon>
        <taxon>Streptophyta</taxon>
        <taxon>Embryophyta</taxon>
        <taxon>Tracheophyta</taxon>
        <taxon>Spermatophyta</taxon>
        <taxon>Pinopsida</taxon>
        <taxon>Pinidae</taxon>
        <taxon>Conifers I</taxon>
        <taxon>Pinales</taxon>
        <taxon>Pinaceae</taxon>
        <taxon>Picea</taxon>
    </lineage>
</organism>
<keyword evidence="1" id="KW-0472">Membrane</keyword>
<dbReference type="EMBL" id="LKAM01000001">
    <property type="protein sequence ID" value="KUM51424.1"/>
    <property type="molecule type" value="Genomic_DNA"/>
</dbReference>
<gene>
    <name evidence="2" type="ORF">ABT39_MTgene1272</name>
</gene>
<name>A0A101M5D3_PICGL</name>
<accession>A0A101M5D3</accession>
<keyword evidence="1" id="KW-0812">Transmembrane</keyword>
<comment type="caution">
    <text evidence="2">The sequence shown here is derived from an EMBL/GenBank/DDBJ whole genome shotgun (WGS) entry which is preliminary data.</text>
</comment>
<feature type="transmembrane region" description="Helical" evidence="1">
    <location>
        <begin position="6"/>
        <end position="29"/>
    </location>
</feature>
<dbReference type="AlphaFoldDB" id="A0A101M5D3"/>
<keyword evidence="1" id="KW-1133">Transmembrane helix</keyword>
<evidence type="ECO:0000313" key="2">
    <source>
        <dbReference type="EMBL" id="KUM51424.1"/>
    </source>
</evidence>
<sequence length="62" mass="7187">MCVLSLPWGVPCLLMTLHCPQVFICTLWYSYAHVPFMGGTLLYLFHVSGCFLCESHFVHLWH</sequence>
<reference evidence="2" key="1">
    <citation type="journal article" date="2015" name="Genome Biol. Evol.">
        <title>Organellar Genomes of White Spruce (Picea glauca): Assembly and Annotation.</title>
        <authorList>
            <person name="Jackman S.D."/>
            <person name="Warren R.L."/>
            <person name="Gibb E.A."/>
            <person name="Vandervalk B.P."/>
            <person name="Mohamadi H."/>
            <person name="Chu J."/>
            <person name="Raymond A."/>
            <person name="Pleasance S."/>
            <person name="Coope R."/>
            <person name="Wildung M.R."/>
            <person name="Ritland C.E."/>
            <person name="Bousquet J."/>
            <person name="Jones S.J."/>
            <person name="Bohlmann J."/>
            <person name="Birol I."/>
        </authorList>
    </citation>
    <scope>NUCLEOTIDE SEQUENCE [LARGE SCALE GENOMIC DNA]</scope>
    <source>
        <tissue evidence="2">Flushing bud</tissue>
    </source>
</reference>
<feature type="transmembrane region" description="Helical" evidence="1">
    <location>
        <begin position="41"/>
        <end position="61"/>
    </location>
</feature>
<protein>
    <submittedName>
        <fullName evidence="2">Uncharacterized protein</fullName>
    </submittedName>
</protein>
<evidence type="ECO:0000256" key="1">
    <source>
        <dbReference type="SAM" id="Phobius"/>
    </source>
</evidence>
<keyword evidence="2" id="KW-0496">Mitochondrion</keyword>